<evidence type="ECO:0000256" key="4">
    <source>
        <dbReference type="ARBA" id="ARBA00022553"/>
    </source>
</evidence>
<dbReference type="FunFam" id="1.10.510.10:FF:000675">
    <property type="entry name" value="cyclin-dependent kinase 1 isoform X2"/>
    <property type="match status" value="1"/>
</dbReference>
<evidence type="ECO:0000256" key="6">
    <source>
        <dbReference type="ARBA" id="ARBA00022679"/>
    </source>
</evidence>
<comment type="similarity">
    <text evidence="1">Belongs to the protein kinase superfamily. CMGC Ser/Thr protein kinase family. CDC2/CDKX subfamily.</text>
</comment>
<keyword evidence="11" id="KW-0131">Cell cycle</keyword>
<evidence type="ECO:0000256" key="7">
    <source>
        <dbReference type="ARBA" id="ARBA00022741"/>
    </source>
</evidence>
<dbReference type="Gene3D" id="1.10.510.10">
    <property type="entry name" value="Transferase(Phosphotransferase) domain 1"/>
    <property type="match status" value="1"/>
</dbReference>
<keyword evidence="9" id="KW-0418">Kinase</keyword>
<dbReference type="InterPro" id="IPR000719">
    <property type="entry name" value="Prot_kinase_dom"/>
</dbReference>
<name>A0A816ULT8_BRANA</name>
<feature type="domain" description="Protein kinase" evidence="14">
    <location>
        <begin position="1"/>
        <end position="137"/>
    </location>
</feature>
<evidence type="ECO:0000256" key="12">
    <source>
        <dbReference type="ARBA" id="ARBA00047811"/>
    </source>
</evidence>
<dbReference type="EC" id="2.7.11.22" evidence="2"/>
<comment type="catalytic activity">
    <reaction evidence="12">
        <text>L-threonyl-[protein] + ATP = O-phospho-L-threonyl-[protein] + ADP + H(+)</text>
        <dbReference type="Rhea" id="RHEA:46608"/>
        <dbReference type="Rhea" id="RHEA-COMP:11060"/>
        <dbReference type="Rhea" id="RHEA-COMP:11605"/>
        <dbReference type="ChEBI" id="CHEBI:15378"/>
        <dbReference type="ChEBI" id="CHEBI:30013"/>
        <dbReference type="ChEBI" id="CHEBI:30616"/>
        <dbReference type="ChEBI" id="CHEBI:61977"/>
        <dbReference type="ChEBI" id="CHEBI:456216"/>
        <dbReference type="EC" id="2.7.11.22"/>
    </reaction>
</comment>
<accession>A0A816ULT8</accession>
<comment type="catalytic activity">
    <reaction evidence="13">
        <text>L-seryl-[protein] + ATP = O-phospho-L-seryl-[protein] + ADP + H(+)</text>
        <dbReference type="Rhea" id="RHEA:17989"/>
        <dbReference type="Rhea" id="RHEA-COMP:9863"/>
        <dbReference type="Rhea" id="RHEA-COMP:11604"/>
        <dbReference type="ChEBI" id="CHEBI:15378"/>
        <dbReference type="ChEBI" id="CHEBI:29999"/>
        <dbReference type="ChEBI" id="CHEBI:30616"/>
        <dbReference type="ChEBI" id="CHEBI:83421"/>
        <dbReference type="ChEBI" id="CHEBI:456216"/>
        <dbReference type="EC" id="2.7.11.22"/>
    </reaction>
</comment>
<keyword evidence="5" id="KW-0132">Cell division</keyword>
<dbReference type="InterPro" id="IPR050108">
    <property type="entry name" value="CDK"/>
</dbReference>
<dbReference type="Gramene" id="CDY05869">
    <property type="protein sequence ID" value="CDY05869"/>
    <property type="gene ID" value="GSBRNA2T00121667001"/>
</dbReference>
<dbReference type="GO" id="GO:0004693">
    <property type="term" value="F:cyclin-dependent protein serine/threonine kinase activity"/>
    <property type="evidence" value="ECO:0007669"/>
    <property type="project" value="UniProtKB-EC"/>
</dbReference>
<evidence type="ECO:0000256" key="1">
    <source>
        <dbReference type="ARBA" id="ARBA00006485"/>
    </source>
</evidence>
<dbReference type="PROSITE" id="PS50011">
    <property type="entry name" value="PROTEIN_KINASE_DOM"/>
    <property type="match status" value="1"/>
</dbReference>
<dbReference type="SUPFAM" id="SSF56112">
    <property type="entry name" value="Protein kinase-like (PK-like)"/>
    <property type="match status" value="1"/>
</dbReference>
<keyword evidence="8" id="KW-0498">Mitosis</keyword>
<evidence type="ECO:0000256" key="11">
    <source>
        <dbReference type="ARBA" id="ARBA00023306"/>
    </source>
</evidence>
<sequence>MRNSVHGVEETLKVVTLWYRAPEILLGSHHYSTPVDIWSVGCIFAEMISQKPLFPGDSEIDQLFKIFRIMGTPTEDTWPRVTSLPDYKSAFPKWKPTELESFVPNLDPNGIDLLSKMLLMDPTKRINARAALEHDYFKDIGVMP</sequence>
<evidence type="ECO:0000256" key="10">
    <source>
        <dbReference type="ARBA" id="ARBA00022840"/>
    </source>
</evidence>
<dbReference type="InterPro" id="IPR011009">
    <property type="entry name" value="Kinase-like_dom_sf"/>
</dbReference>
<reference evidence="15" key="1">
    <citation type="submission" date="2021-01" db="EMBL/GenBank/DDBJ databases">
        <authorList>
            <consortium name="Genoscope - CEA"/>
            <person name="William W."/>
        </authorList>
    </citation>
    <scope>NUCLEOTIDE SEQUENCE</scope>
</reference>
<dbReference type="EMBL" id="HG994372">
    <property type="protein sequence ID" value="CAF2110430.1"/>
    <property type="molecule type" value="Genomic_DNA"/>
</dbReference>
<dbReference type="PANTHER" id="PTHR24056:SF548">
    <property type="entry name" value="CYCLIN-DEPENDENT KINASE A-1"/>
    <property type="match status" value="1"/>
</dbReference>
<evidence type="ECO:0000256" key="13">
    <source>
        <dbReference type="ARBA" id="ARBA00048367"/>
    </source>
</evidence>
<dbReference type="GO" id="GO:0051301">
    <property type="term" value="P:cell division"/>
    <property type="evidence" value="ECO:0007669"/>
    <property type="project" value="UniProtKB-KW"/>
</dbReference>
<dbReference type="Pfam" id="PF00069">
    <property type="entry name" value="Pkinase"/>
    <property type="match status" value="1"/>
</dbReference>
<keyword evidence="7" id="KW-0547">Nucleotide-binding</keyword>
<dbReference type="PANTHER" id="PTHR24056">
    <property type="entry name" value="CELL DIVISION PROTEIN KINASE"/>
    <property type="match status" value="1"/>
</dbReference>
<gene>
    <name evidence="15" type="ORF">DARMORV10_C08P23760.1</name>
</gene>
<evidence type="ECO:0000256" key="5">
    <source>
        <dbReference type="ARBA" id="ARBA00022618"/>
    </source>
</evidence>
<evidence type="ECO:0000256" key="8">
    <source>
        <dbReference type="ARBA" id="ARBA00022776"/>
    </source>
</evidence>
<keyword evidence="6" id="KW-0808">Transferase</keyword>
<proteinExistence type="inferred from homology"/>
<dbReference type="OMA" id="YHYRAPE"/>
<dbReference type="AlphaFoldDB" id="A0A816ULT8"/>
<keyword evidence="3" id="KW-0723">Serine/threonine-protein kinase</keyword>
<dbReference type="GO" id="GO:0005524">
    <property type="term" value="F:ATP binding"/>
    <property type="evidence" value="ECO:0007669"/>
    <property type="project" value="UniProtKB-KW"/>
</dbReference>
<organism evidence="15">
    <name type="scientific">Brassica napus</name>
    <name type="common">Rape</name>
    <dbReference type="NCBI Taxonomy" id="3708"/>
    <lineage>
        <taxon>Eukaryota</taxon>
        <taxon>Viridiplantae</taxon>
        <taxon>Streptophyta</taxon>
        <taxon>Embryophyta</taxon>
        <taxon>Tracheophyta</taxon>
        <taxon>Spermatophyta</taxon>
        <taxon>Magnoliopsida</taxon>
        <taxon>eudicotyledons</taxon>
        <taxon>Gunneridae</taxon>
        <taxon>Pentapetalae</taxon>
        <taxon>rosids</taxon>
        <taxon>malvids</taxon>
        <taxon>Brassicales</taxon>
        <taxon>Brassicaceae</taxon>
        <taxon>Brassiceae</taxon>
        <taxon>Brassica</taxon>
    </lineage>
</organism>
<evidence type="ECO:0000256" key="3">
    <source>
        <dbReference type="ARBA" id="ARBA00022527"/>
    </source>
</evidence>
<evidence type="ECO:0000313" key="15">
    <source>
        <dbReference type="EMBL" id="CAF2110430.1"/>
    </source>
</evidence>
<evidence type="ECO:0000259" key="14">
    <source>
        <dbReference type="PROSITE" id="PS50011"/>
    </source>
</evidence>
<dbReference type="Proteomes" id="UP001295469">
    <property type="component" value="Chromosome C08"/>
</dbReference>
<evidence type="ECO:0000256" key="9">
    <source>
        <dbReference type="ARBA" id="ARBA00022777"/>
    </source>
</evidence>
<keyword evidence="10" id="KW-0067">ATP-binding</keyword>
<dbReference type="SMART" id="SM00220">
    <property type="entry name" value="S_TKc"/>
    <property type="match status" value="1"/>
</dbReference>
<evidence type="ECO:0000256" key="2">
    <source>
        <dbReference type="ARBA" id="ARBA00012425"/>
    </source>
</evidence>
<protein>
    <recommendedName>
        <fullName evidence="2">cyclin-dependent kinase</fullName>
        <ecNumber evidence="2">2.7.11.22</ecNumber>
    </recommendedName>
</protein>
<keyword evidence="4" id="KW-0597">Phosphoprotein</keyword>